<evidence type="ECO:0008006" key="4">
    <source>
        <dbReference type="Google" id="ProtNLM"/>
    </source>
</evidence>
<keyword evidence="1" id="KW-0812">Transmembrane</keyword>
<gene>
    <name evidence="2" type="ORF">P5X88_06285</name>
</gene>
<dbReference type="EMBL" id="JAROYP010000003">
    <property type="protein sequence ID" value="MDH5160539.1"/>
    <property type="molecule type" value="Genomic_DNA"/>
</dbReference>
<dbReference type="AlphaFoldDB" id="A0AAW6SP62"/>
<feature type="transmembrane region" description="Helical" evidence="1">
    <location>
        <begin position="121"/>
        <end position="141"/>
    </location>
</feature>
<name>A0AAW6SP62_9BACI</name>
<feature type="transmembrane region" description="Helical" evidence="1">
    <location>
        <begin position="153"/>
        <end position="172"/>
    </location>
</feature>
<protein>
    <recommendedName>
        <fullName evidence="4">Peptidase M50 domain-containing protein</fullName>
    </recommendedName>
</protein>
<dbReference type="RefSeq" id="WP_280616143.1">
    <property type="nucleotide sequence ID" value="NZ_JAROYP010000003.1"/>
</dbReference>
<reference evidence="2" key="1">
    <citation type="submission" date="2023-03" db="EMBL/GenBank/DDBJ databases">
        <title>Bacterial isolates from washroom surfaces on a university campus.</title>
        <authorList>
            <person name="Holman D.B."/>
            <person name="Gzyl K.E."/>
            <person name="Taheri A.E."/>
        </authorList>
    </citation>
    <scope>NUCLEOTIDE SEQUENCE</scope>
    <source>
        <strain evidence="2">RD03</strain>
    </source>
</reference>
<evidence type="ECO:0000313" key="2">
    <source>
        <dbReference type="EMBL" id="MDH5160539.1"/>
    </source>
</evidence>
<evidence type="ECO:0000313" key="3">
    <source>
        <dbReference type="Proteomes" id="UP001159179"/>
    </source>
</evidence>
<keyword evidence="1" id="KW-1133">Transmembrane helix</keyword>
<dbReference type="Proteomes" id="UP001159179">
    <property type="component" value="Unassembled WGS sequence"/>
</dbReference>
<evidence type="ECO:0000256" key="1">
    <source>
        <dbReference type="SAM" id="Phobius"/>
    </source>
</evidence>
<keyword evidence="1" id="KW-0472">Membrane</keyword>
<dbReference type="PROSITE" id="PS51257">
    <property type="entry name" value="PROKAR_LIPOPROTEIN"/>
    <property type="match status" value="1"/>
</dbReference>
<feature type="transmembrane region" description="Helical" evidence="1">
    <location>
        <begin position="38"/>
        <end position="60"/>
    </location>
</feature>
<accession>A0AAW6SP62</accession>
<proteinExistence type="predicted"/>
<sequence length="198" mass="22337">MRKVLTYGFAFIVICTLGTGCVRILRSMPFSVARLKKEVMGILLFAIFYILIIPICVVLHEVGHGLGVVLSSGARASIYIGKFNEKENKKNFHIGRLDFHIQWSYFGCCYSAGDLKKYQELAFFIGGPLMSLILSLISFWLWSITSDGVFHSLFQGITMFSITQFLITAIPFKYPNWMGSYSGFSSDGLQLLKILRSK</sequence>
<comment type="caution">
    <text evidence="2">The sequence shown here is derived from an EMBL/GenBank/DDBJ whole genome shotgun (WGS) entry which is preliminary data.</text>
</comment>
<organism evidence="2 3">
    <name type="scientific">Heyndrickxia oleronia</name>
    <dbReference type="NCBI Taxonomy" id="38875"/>
    <lineage>
        <taxon>Bacteria</taxon>
        <taxon>Bacillati</taxon>
        <taxon>Bacillota</taxon>
        <taxon>Bacilli</taxon>
        <taxon>Bacillales</taxon>
        <taxon>Bacillaceae</taxon>
        <taxon>Heyndrickxia</taxon>
    </lineage>
</organism>
<feature type="transmembrane region" description="Helical" evidence="1">
    <location>
        <begin position="6"/>
        <end position="26"/>
    </location>
</feature>